<keyword evidence="1" id="KW-0472">Membrane</keyword>
<name>A0A264W529_9BACL</name>
<proteinExistence type="predicted"/>
<keyword evidence="1" id="KW-0812">Transmembrane</keyword>
<reference evidence="2 3" key="1">
    <citation type="submission" date="2017-07" db="EMBL/GenBank/DDBJ databases">
        <title>Tetzosporium hominis gen.nov. sp.nov.</title>
        <authorList>
            <person name="Tetz G."/>
            <person name="Tetz V."/>
        </authorList>
    </citation>
    <scope>NUCLEOTIDE SEQUENCE [LARGE SCALE GENOMIC DNA]</scope>
    <source>
        <strain evidence="2 3">VT-49</strain>
    </source>
</reference>
<evidence type="ECO:0000256" key="1">
    <source>
        <dbReference type="SAM" id="Phobius"/>
    </source>
</evidence>
<dbReference type="Proteomes" id="UP000217065">
    <property type="component" value="Unassembled WGS sequence"/>
</dbReference>
<keyword evidence="3" id="KW-1185">Reference proteome</keyword>
<evidence type="ECO:0000313" key="3">
    <source>
        <dbReference type="Proteomes" id="UP000217065"/>
    </source>
</evidence>
<dbReference type="OrthoDB" id="9878824at2"/>
<accession>A0A264W529</accession>
<dbReference type="RefSeq" id="WP_094942149.1">
    <property type="nucleotide sequence ID" value="NZ_NOKQ01000189.1"/>
</dbReference>
<organism evidence="2 3">
    <name type="scientific">Tetzosporium hominis</name>
    <dbReference type="NCBI Taxonomy" id="2020506"/>
    <lineage>
        <taxon>Bacteria</taxon>
        <taxon>Bacillati</taxon>
        <taxon>Bacillota</taxon>
        <taxon>Bacilli</taxon>
        <taxon>Bacillales</taxon>
        <taxon>Caryophanaceae</taxon>
        <taxon>Tetzosporium</taxon>
    </lineage>
</organism>
<feature type="transmembrane region" description="Helical" evidence="1">
    <location>
        <begin position="41"/>
        <end position="61"/>
    </location>
</feature>
<dbReference type="AlphaFoldDB" id="A0A264W529"/>
<dbReference type="EMBL" id="NOKQ01000189">
    <property type="protein sequence ID" value="OZS78651.1"/>
    <property type="molecule type" value="Genomic_DNA"/>
</dbReference>
<comment type="caution">
    <text evidence="2">The sequence shown here is derived from an EMBL/GenBank/DDBJ whole genome shotgun (WGS) entry which is preliminary data.</text>
</comment>
<sequence length="67" mass="7760">MNKKWYFILGLLTGLIIMPLSTLLGVPRFSDLLETVFGEQKLFAFIFIVTFVTIIGLFLYGRREKTE</sequence>
<evidence type="ECO:0000313" key="2">
    <source>
        <dbReference type="EMBL" id="OZS78651.1"/>
    </source>
</evidence>
<protein>
    <submittedName>
        <fullName evidence="2">Uncharacterized protein</fullName>
    </submittedName>
</protein>
<keyword evidence="1" id="KW-1133">Transmembrane helix</keyword>
<gene>
    <name evidence="2" type="ORF">CF394_05025</name>
</gene>